<organism evidence="2 3">
    <name type="scientific">Streptomyces lucensis JCM 4490</name>
    <dbReference type="NCBI Taxonomy" id="1306176"/>
    <lineage>
        <taxon>Bacteria</taxon>
        <taxon>Bacillati</taxon>
        <taxon>Actinomycetota</taxon>
        <taxon>Actinomycetes</taxon>
        <taxon>Kitasatosporales</taxon>
        <taxon>Streptomycetaceae</taxon>
        <taxon>Streptomyces</taxon>
    </lineage>
</organism>
<dbReference type="GO" id="GO:0004803">
    <property type="term" value="F:transposase activity"/>
    <property type="evidence" value="ECO:0007669"/>
    <property type="project" value="InterPro"/>
</dbReference>
<reference evidence="2" key="1">
    <citation type="journal article" date="2014" name="Int. J. Syst. Evol. Microbiol.">
        <title>Complete genome sequence of Corynebacterium casei LMG S-19264T (=DSM 44701T), isolated from a smear-ripened cheese.</title>
        <authorList>
            <consortium name="US DOE Joint Genome Institute (JGI-PGF)"/>
            <person name="Walter F."/>
            <person name="Albersmeier A."/>
            <person name="Kalinowski J."/>
            <person name="Ruckert C."/>
        </authorList>
    </citation>
    <scope>NUCLEOTIDE SEQUENCE</scope>
    <source>
        <strain evidence="2">JCM 4490</strain>
    </source>
</reference>
<reference evidence="2" key="2">
    <citation type="submission" date="2020-09" db="EMBL/GenBank/DDBJ databases">
        <authorList>
            <person name="Sun Q."/>
            <person name="Ohkuma M."/>
        </authorList>
    </citation>
    <scope>NUCLEOTIDE SEQUENCE</scope>
    <source>
        <strain evidence="2">JCM 4490</strain>
    </source>
</reference>
<dbReference type="Pfam" id="PF01526">
    <property type="entry name" value="DDE_Tnp_Tn3"/>
    <property type="match status" value="1"/>
</dbReference>
<evidence type="ECO:0000313" key="3">
    <source>
        <dbReference type="Proteomes" id="UP000620224"/>
    </source>
</evidence>
<evidence type="ECO:0000259" key="1">
    <source>
        <dbReference type="Pfam" id="PF01526"/>
    </source>
</evidence>
<comment type="caution">
    <text evidence="2">The sequence shown here is derived from an EMBL/GenBank/DDBJ whole genome shotgun (WGS) entry which is preliminary data.</text>
</comment>
<accession>A0A918JBL3</accession>
<sequence length="135" mass="14857">MLWNSLYLDRAAKQVLGDGFPVTEDLLARLSPLQFDHINFLGRVFPPAAGRPQAATPTLDWRGGRRRAIGAPIARWKGCADIRSYEGPCPEGGGIPRGLVRTAHCGVPRFSRDELHLWEGRARAVEQMSPAVSQV</sequence>
<keyword evidence="3" id="KW-1185">Reference proteome</keyword>
<dbReference type="EMBL" id="BMUE01000008">
    <property type="protein sequence ID" value="GGW58356.1"/>
    <property type="molecule type" value="Genomic_DNA"/>
</dbReference>
<evidence type="ECO:0000313" key="2">
    <source>
        <dbReference type="EMBL" id="GGW58356.1"/>
    </source>
</evidence>
<protein>
    <recommendedName>
        <fullName evidence="1">Tn3 transposase DDE domain-containing protein</fullName>
    </recommendedName>
</protein>
<proteinExistence type="predicted"/>
<feature type="domain" description="Tn3 transposase DDE" evidence="1">
    <location>
        <begin position="1"/>
        <end position="43"/>
    </location>
</feature>
<name>A0A918JBL3_9ACTN</name>
<gene>
    <name evidence="2" type="ORF">GCM10010503_39260</name>
</gene>
<dbReference type="Proteomes" id="UP000620224">
    <property type="component" value="Unassembled WGS sequence"/>
</dbReference>
<dbReference type="GO" id="GO:0006313">
    <property type="term" value="P:DNA transposition"/>
    <property type="evidence" value="ECO:0007669"/>
    <property type="project" value="InterPro"/>
</dbReference>
<dbReference type="AlphaFoldDB" id="A0A918JBL3"/>
<dbReference type="InterPro" id="IPR002513">
    <property type="entry name" value="Tn3_Tnp_DDE_dom"/>
</dbReference>